<gene>
    <name evidence="2" type="ORF">BVRB_020710</name>
</gene>
<sequence length="180" mass="20033">RWTTNHFAETKISSDLIVFSVVGVIKLALIQMFMFKSNEVLYQAAMLHASLGFAVQELAVNIRESPFTRSLQRAIEVIGNSMILFIAEDDVSLKAMAYTLTTLTLAKVLRAFILIASSRDTYRAFRRAVTFGHSALLAFGIPFIANYLMKNAKEMNEDDNPTYAHILAPFICGGVLLSSM</sequence>
<evidence type="ECO:0000313" key="2">
    <source>
        <dbReference type="EMBL" id="KMS94508.1"/>
    </source>
</evidence>
<dbReference type="Proteomes" id="UP000035740">
    <property type="component" value="Unassembled WGS sequence"/>
</dbReference>
<feature type="non-terminal residue" evidence="2">
    <location>
        <position position="180"/>
    </location>
</feature>
<keyword evidence="1" id="KW-0472">Membrane</keyword>
<feature type="non-terminal residue" evidence="2">
    <location>
        <position position="1"/>
    </location>
</feature>
<feature type="transmembrane region" description="Helical" evidence="1">
    <location>
        <begin position="12"/>
        <end position="34"/>
    </location>
</feature>
<dbReference type="AlphaFoldDB" id="A0A0J8B3U5"/>
<name>A0A0J8B3U5_BETVV</name>
<feature type="transmembrane region" description="Helical" evidence="1">
    <location>
        <begin position="128"/>
        <end position="149"/>
    </location>
</feature>
<keyword evidence="1" id="KW-0812">Transmembrane</keyword>
<protein>
    <submittedName>
        <fullName evidence="2">Uncharacterized protein</fullName>
    </submittedName>
</protein>
<accession>A0A0J8B3U5</accession>
<dbReference type="EMBL" id="KQ092889">
    <property type="protein sequence ID" value="KMS94508.1"/>
    <property type="molecule type" value="Genomic_DNA"/>
</dbReference>
<organism evidence="2 3">
    <name type="scientific">Beta vulgaris subsp. vulgaris</name>
    <name type="common">Beet</name>
    <dbReference type="NCBI Taxonomy" id="3555"/>
    <lineage>
        <taxon>Eukaryota</taxon>
        <taxon>Viridiplantae</taxon>
        <taxon>Streptophyta</taxon>
        <taxon>Embryophyta</taxon>
        <taxon>Tracheophyta</taxon>
        <taxon>Spermatophyta</taxon>
        <taxon>Magnoliopsida</taxon>
        <taxon>eudicotyledons</taxon>
        <taxon>Gunneridae</taxon>
        <taxon>Pentapetalae</taxon>
        <taxon>Caryophyllales</taxon>
        <taxon>Chenopodiaceae</taxon>
        <taxon>Betoideae</taxon>
        <taxon>Beta</taxon>
    </lineage>
</organism>
<keyword evidence="3" id="KW-1185">Reference proteome</keyword>
<evidence type="ECO:0000313" key="3">
    <source>
        <dbReference type="Proteomes" id="UP000035740"/>
    </source>
</evidence>
<dbReference type="Gramene" id="KMS94508">
    <property type="protein sequence ID" value="KMS94508"/>
    <property type="gene ID" value="BVRB_020710"/>
</dbReference>
<proteinExistence type="predicted"/>
<evidence type="ECO:0000256" key="1">
    <source>
        <dbReference type="SAM" id="Phobius"/>
    </source>
</evidence>
<reference evidence="2 3" key="1">
    <citation type="journal article" date="2014" name="Nature">
        <title>The genome of the recently domesticated crop plant sugar beet (Beta vulgaris).</title>
        <authorList>
            <person name="Dohm J.C."/>
            <person name="Minoche A.E."/>
            <person name="Holtgrawe D."/>
            <person name="Capella-Gutierrez S."/>
            <person name="Zakrzewski F."/>
            <person name="Tafer H."/>
            <person name="Rupp O."/>
            <person name="Sorensen T.R."/>
            <person name="Stracke R."/>
            <person name="Reinhardt R."/>
            <person name="Goesmann A."/>
            <person name="Kraft T."/>
            <person name="Schulz B."/>
            <person name="Stadler P.F."/>
            <person name="Schmidt T."/>
            <person name="Gabaldon T."/>
            <person name="Lehrach H."/>
            <person name="Weisshaar B."/>
            <person name="Himmelbauer H."/>
        </authorList>
    </citation>
    <scope>NUCLEOTIDE SEQUENCE [LARGE SCALE GENOMIC DNA]</scope>
    <source>
        <tissue evidence="2">Taproot</tissue>
    </source>
</reference>
<keyword evidence="1" id="KW-1133">Transmembrane helix</keyword>
<feature type="transmembrane region" description="Helical" evidence="1">
    <location>
        <begin position="161"/>
        <end position="179"/>
    </location>
</feature>
<dbReference type="OrthoDB" id="10496374at2759"/>
<feature type="transmembrane region" description="Helical" evidence="1">
    <location>
        <begin position="93"/>
        <end position="116"/>
    </location>
</feature>